<dbReference type="EMBL" id="CYTK01000012">
    <property type="protein sequence ID" value="CUJ70612.1"/>
    <property type="molecule type" value="Genomic_DNA"/>
</dbReference>
<evidence type="ECO:0000313" key="1">
    <source>
        <dbReference type="EMBL" id="CUJ70612.1"/>
    </source>
</evidence>
<name>A0AAD2J4M3_ACHAE</name>
<organism evidence="1 2">
    <name type="scientific">Achromobacter aegrifaciens</name>
    <dbReference type="NCBI Taxonomy" id="1287736"/>
    <lineage>
        <taxon>Bacteria</taxon>
        <taxon>Pseudomonadati</taxon>
        <taxon>Pseudomonadota</taxon>
        <taxon>Betaproteobacteria</taxon>
        <taxon>Burkholderiales</taxon>
        <taxon>Alcaligenaceae</taxon>
        <taxon>Achromobacter</taxon>
    </lineage>
</organism>
<sequence>MKEQLWTVVRFPDGSWSYGGKPEDPAYARCEKWRLLAGDGKQAVKRAQSRRRRTLSARLQAIYQALCPDDVLHADDPRRPAILEEMRLVAEAPTDTQAAEVVAWWNSWPNPQHLSANEFVVEARRLFVRVNDDASPA</sequence>
<proteinExistence type="predicted"/>
<dbReference type="Proteomes" id="UP000044098">
    <property type="component" value="Unassembled WGS sequence"/>
</dbReference>
<reference evidence="1 2" key="1">
    <citation type="submission" date="2015-09" db="EMBL/GenBank/DDBJ databases">
        <authorList>
            <consortium name="Pathogen Informatics"/>
        </authorList>
    </citation>
    <scope>NUCLEOTIDE SEQUENCE [LARGE SCALE GENOMIC DNA]</scope>
    <source>
        <strain evidence="1 2">2789STDY5608625</strain>
    </source>
</reference>
<protein>
    <submittedName>
        <fullName evidence="1">Uncharacterized protein</fullName>
    </submittedName>
</protein>
<gene>
    <name evidence="1" type="ORF">ERS370000_05397</name>
</gene>
<dbReference type="AlphaFoldDB" id="A0AAD2J4M3"/>
<dbReference type="RefSeq" id="WP_054457998.1">
    <property type="nucleotide sequence ID" value="NZ_CYTK01000012.1"/>
</dbReference>
<evidence type="ECO:0000313" key="2">
    <source>
        <dbReference type="Proteomes" id="UP000044098"/>
    </source>
</evidence>
<accession>A0AAD2J4M3</accession>
<comment type="caution">
    <text evidence="1">The sequence shown here is derived from an EMBL/GenBank/DDBJ whole genome shotgun (WGS) entry which is preliminary data.</text>
</comment>